<evidence type="ECO:0000259" key="4">
    <source>
        <dbReference type="Pfam" id="PF13847"/>
    </source>
</evidence>
<evidence type="ECO:0000256" key="2">
    <source>
        <dbReference type="ARBA" id="ARBA00022679"/>
    </source>
</evidence>
<evidence type="ECO:0000256" key="1">
    <source>
        <dbReference type="ARBA" id="ARBA00022603"/>
    </source>
</evidence>
<organism evidence="5 6">
    <name type="scientific">Candidatus Kerfeldbacteria bacterium CG08_land_8_20_14_0_20_40_16</name>
    <dbReference type="NCBI Taxonomy" id="2014244"/>
    <lineage>
        <taxon>Bacteria</taxon>
        <taxon>Candidatus Kerfeldiibacteriota</taxon>
    </lineage>
</organism>
<name>A0A2H0YWV2_9BACT</name>
<reference evidence="5 6" key="1">
    <citation type="submission" date="2017-09" db="EMBL/GenBank/DDBJ databases">
        <title>Depth-based differentiation of microbial function through sediment-hosted aquifers and enrichment of novel symbionts in the deep terrestrial subsurface.</title>
        <authorList>
            <person name="Probst A.J."/>
            <person name="Ladd B."/>
            <person name="Jarett J.K."/>
            <person name="Geller-Mcgrath D.E."/>
            <person name="Sieber C.M."/>
            <person name="Emerson J.B."/>
            <person name="Anantharaman K."/>
            <person name="Thomas B.C."/>
            <person name="Malmstrom R."/>
            <person name="Stieglmeier M."/>
            <person name="Klingl A."/>
            <person name="Woyke T."/>
            <person name="Ryan C.M."/>
            <person name="Banfield J.F."/>
        </authorList>
    </citation>
    <scope>NUCLEOTIDE SEQUENCE [LARGE SCALE GENOMIC DNA]</scope>
    <source>
        <strain evidence="5">CG08_land_8_20_14_0_20_40_16</strain>
    </source>
</reference>
<sequence length="152" mass="17787">MLLIITSWTDYFHTRNLSFLVRNFKLYPNKRDVKAADLGSGDGRLVIALAKDGLEAHGLEINPFLVWYSRRKIKKAGLTNAFIQRADYLKENLSEYDVIVLFGVFYMMDRLEQKLKRELKPGALVISNYFFFPHWKPIACEDKVFVYRLNST</sequence>
<dbReference type="EMBL" id="PEXU01000010">
    <property type="protein sequence ID" value="PIS42960.1"/>
    <property type="molecule type" value="Genomic_DNA"/>
</dbReference>
<dbReference type="PANTHER" id="PTHR13610">
    <property type="entry name" value="METHYLTRANSFERASE DOMAIN-CONTAINING PROTEIN"/>
    <property type="match status" value="1"/>
</dbReference>
<evidence type="ECO:0000256" key="3">
    <source>
        <dbReference type="ARBA" id="ARBA00022691"/>
    </source>
</evidence>
<dbReference type="GO" id="GO:0032259">
    <property type="term" value="P:methylation"/>
    <property type="evidence" value="ECO:0007669"/>
    <property type="project" value="UniProtKB-KW"/>
</dbReference>
<feature type="domain" description="Methyltransferase" evidence="4">
    <location>
        <begin position="31"/>
        <end position="130"/>
    </location>
</feature>
<protein>
    <recommendedName>
        <fullName evidence="4">Methyltransferase domain-containing protein</fullName>
    </recommendedName>
</protein>
<dbReference type="InterPro" id="IPR026170">
    <property type="entry name" value="FAM173A/B"/>
</dbReference>
<evidence type="ECO:0000313" key="5">
    <source>
        <dbReference type="EMBL" id="PIS42960.1"/>
    </source>
</evidence>
<dbReference type="SUPFAM" id="SSF53335">
    <property type="entry name" value="S-adenosyl-L-methionine-dependent methyltransferases"/>
    <property type="match status" value="1"/>
</dbReference>
<keyword evidence="2" id="KW-0808">Transferase</keyword>
<dbReference type="Gene3D" id="3.40.50.150">
    <property type="entry name" value="Vaccinia Virus protein VP39"/>
    <property type="match status" value="1"/>
</dbReference>
<comment type="caution">
    <text evidence="5">The sequence shown here is derived from an EMBL/GenBank/DDBJ whole genome shotgun (WGS) entry which is preliminary data.</text>
</comment>
<dbReference type="CDD" id="cd02440">
    <property type="entry name" value="AdoMet_MTases"/>
    <property type="match status" value="1"/>
</dbReference>
<gene>
    <name evidence="5" type="ORF">COT24_00760</name>
</gene>
<dbReference type="InterPro" id="IPR025714">
    <property type="entry name" value="Methyltranfer_dom"/>
</dbReference>
<accession>A0A2H0YWV2</accession>
<dbReference type="AlphaFoldDB" id="A0A2H0YWV2"/>
<evidence type="ECO:0000313" key="6">
    <source>
        <dbReference type="Proteomes" id="UP000231542"/>
    </source>
</evidence>
<dbReference type="Pfam" id="PF13847">
    <property type="entry name" value="Methyltransf_31"/>
    <property type="match status" value="1"/>
</dbReference>
<proteinExistence type="predicted"/>
<dbReference type="Proteomes" id="UP000231542">
    <property type="component" value="Unassembled WGS sequence"/>
</dbReference>
<keyword evidence="1" id="KW-0489">Methyltransferase</keyword>
<keyword evidence="3" id="KW-0949">S-adenosyl-L-methionine</keyword>
<dbReference type="PANTHER" id="PTHR13610:SF9">
    <property type="entry name" value="FI06469P"/>
    <property type="match status" value="1"/>
</dbReference>
<dbReference type="GO" id="GO:0016279">
    <property type="term" value="F:protein-lysine N-methyltransferase activity"/>
    <property type="evidence" value="ECO:0007669"/>
    <property type="project" value="InterPro"/>
</dbReference>
<dbReference type="InterPro" id="IPR029063">
    <property type="entry name" value="SAM-dependent_MTases_sf"/>
</dbReference>